<organism evidence="2 3">
    <name type="scientific">Roseiarcus fermentans</name>
    <dbReference type="NCBI Taxonomy" id="1473586"/>
    <lineage>
        <taxon>Bacteria</taxon>
        <taxon>Pseudomonadati</taxon>
        <taxon>Pseudomonadota</taxon>
        <taxon>Alphaproteobacteria</taxon>
        <taxon>Hyphomicrobiales</taxon>
        <taxon>Roseiarcaceae</taxon>
        <taxon>Roseiarcus</taxon>
    </lineage>
</organism>
<evidence type="ECO:0000313" key="2">
    <source>
        <dbReference type="EMBL" id="RBP11932.1"/>
    </source>
</evidence>
<comment type="caution">
    <text evidence="2">The sequence shown here is derived from an EMBL/GenBank/DDBJ whole genome shotgun (WGS) entry which is preliminary data.</text>
</comment>
<proteinExistence type="predicted"/>
<dbReference type="AlphaFoldDB" id="A0A366FB95"/>
<dbReference type="Gene3D" id="3.40.50.720">
    <property type="entry name" value="NAD(P)-binding Rossmann-like Domain"/>
    <property type="match status" value="1"/>
</dbReference>
<dbReference type="Proteomes" id="UP000253529">
    <property type="component" value="Unassembled WGS sequence"/>
</dbReference>
<dbReference type="RefSeq" id="WP_113889996.1">
    <property type="nucleotide sequence ID" value="NZ_QNRK01000015.1"/>
</dbReference>
<accession>A0A366FB95</accession>
<feature type="domain" description="NAD-dependent epimerase/dehydratase" evidence="1">
    <location>
        <begin position="11"/>
        <end position="224"/>
    </location>
</feature>
<keyword evidence="3" id="KW-1185">Reference proteome</keyword>
<evidence type="ECO:0000259" key="1">
    <source>
        <dbReference type="Pfam" id="PF01370"/>
    </source>
</evidence>
<gene>
    <name evidence="2" type="ORF">DFR50_11539</name>
</gene>
<dbReference type="EMBL" id="QNRK01000015">
    <property type="protein sequence ID" value="RBP11932.1"/>
    <property type="molecule type" value="Genomic_DNA"/>
</dbReference>
<dbReference type="InterPro" id="IPR001509">
    <property type="entry name" value="Epimerase_deHydtase"/>
</dbReference>
<reference evidence="2 3" key="1">
    <citation type="submission" date="2018-06" db="EMBL/GenBank/DDBJ databases">
        <title>Genomic Encyclopedia of Type Strains, Phase IV (KMG-IV): sequencing the most valuable type-strain genomes for metagenomic binning, comparative biology and taxonomic classification.</title>
        <authorList>
            <person name="Goeker M."/>
        </authorList>
    </citation>
    <scope>NUCLEOTIDE SEQUENCE [LARGE SCALE GENOMIC DNA]</scope>
    <source>
        <strain evidence="2 3">DSM 24875</strain>
    </source>
</reference>
<dbReference type="InterPro" id="IPR036291">
    <property type="entry name" value="NAD(P)-bd_dom_sf"/>
</dbReference>
<dbReference type="Pfam" id="PF01370">
    <property type="entry name" value="Epimerase"/>
    <property type="match status" value="1"/>
</dbReference>
<evidence type="ECO:0000313" key="3">
    <source>
        <dbReference type="Proteomes" id="UP000253529"/>
    </source>
</evidence>
<protein>
    <submittedName>
        <fullName evidence="2">Nucleoside-diphosphate-sugar epimerase</fullName>
    </submittedName>
</protein>
<sequence length="328" mass="34567">MDGRVVIFGYGPAGKATAERLTAEGREVVVAQRREPAGLPKAAAFVACDALDRDAVVAAARLGGQFVVAIGFAYNGAIWRQAWPRAIGNFVAASEATGARMVFIDNLYMYGPQTAPLVETMPLAAPRGATPLGVGGHKPEARAATTRIWMDACAEGRARVAALRAPDFYGPGAGVSYLGDPSIGRLATGKRAIVLGSPDQPHDYAYVPDIGRAAATLLAAPDSAFGQAWHVPCAPTRTTREILRIAAGALGQNKLKLIAVPEVLIATLGIGVAFLAERSEMRFTFDRPYRVDASKFINAFWADATPFEEGVEKTALAYVGAAKASPVR</sequence>
<dbReference type="OrthoDB" id="8205493at2"/>
<name>A0A366FB95_9HYPH</name>
<dbReference type="SUPFAM" id="SSF51735">
    <property type="entry name" value="NAD(P)-binding Rossmann-fold domains"/>
    <property type="match status" value="1"/>
</dbReference>